<reference evidence="2 3" key="1">
    <citation type="journal article" date="2015" name="Proc. Natl. Acad. Sci. U.S.A.">
        <title>The resurrection genome of Boea hygrometrica: A blueprint for survival of dehydration.</title>
        <authorList>
            <person name="Xiao L."/>
            <person name="Yang G."/>
            <person name="Zhang L."/>
            <person name="Yang X."/>
            <person name="Zhao S."/>
            <person name="Ji Z."/>
            <person name="Zhou Q."/>
            <person name="Hu M."/>
            <person name="Wang Y."/>
            <person name="Chen M."/>
            <person name="Xu Y."/>
            <person name="Jin H."/>
            <person name="Xiao X."/>
            <person name="Hu G."/>
            <person name="Bao F."/>
            <person name="Hu Y."/>
            <person name="Wan P."/>
            <person name="Li L."/>
            <person name="Deng X."/>
            <person name="Kuang T."/>
            <person name="Xiang C."/>
            <person name="Zhu J.K."/>
            <person name="Oliver M.J."/>
            <person name="He Y."/>
        </authorList>
    </citation>
    <scope>NUCLEOTIDE SEQUENCE [LARGE SCALE GENOMIC DNA]</scope>
    <source>
        <strain evidence="3">cv. XS01</strain>
    </source>
</reference>
<feature type="compositionally biased region" description="Low complexity" evidence="1">
    <location>
        <begin position="446"/>
        <end position="456"/>
    </location>
</feature>
<accession>A0A2Z7A647</accession>
<dbReference type="EMBL" id="KV018485">
    <property type="protein sequence ID" value="KZV16977.1"/>
    <property type="molecule type" value="Genomic_DNA"/>
</dbReference>
<feature type="region of interest" description="Disordered" evidence="1">
    <location>
        <begin position="191"/>
        <end position="239"/>
    </location>
</feature>
<organism evidence="2 3">
    <name type="scientific">Dorcoceras hygrometricum</name>
    <dbReference type="NCBI Taxonomy" id="472368"/>
    <lineage>
        <taxon>Eukaryota</taxon>
        <taxon>Viridiplantae</taxon>
        <taxon>Streptophyta</taxon>
        <taxon>Embryophyta</taxon>
        <taxon>Tracheophyta</taxon>
        <taxon>Spermatophyta</taxon>
        <taxon>Magnoliopsida</taxon>
        <taxon>eudicotyledons</taxon>
        <taxon>Gunneridae</taxon>
        <taxon>Pentapetalae</taxon>
        <taxon>asterids</taxon>
        <taxon>lamiids</taxon>
        <taxon>Lamiales</taxon>
        <taxon>Gesneriaceae</taxon>
        <taxon>Didymocarpoideae</taxon>
        <taxon>Trichosporeae</taxon>
        <taxon>Loxocarpinae</taxon>
        <taxon>Dorcoceras</taxon>
    </lineage>
</organism>
<evidence type="ECO:0000313" key="3">
    <source>
        <dbReference type="Proteomes" id="UP000250235"/>
    </source>
</evidence>
<sequence length="474" mass="51135">MASSLFTNTIHVDFDSVLAMDNPDSVTDFFQNGSVRDGLVVKLSEIPKDVIFDAKSIVSLSGKPMIIAVTCGVKVNWSSVLFNILKNMVTPATRQAKGYAIQISLLLENVQNLELGESSEFPSSKIMTEKTVHRYIAVTDKVSGENVADVPKVKRTPVKKAVSKKRPAADNAEEIVAVAQEAVPIQIVEATTAAPAEQPPAHKRKSQKRKRRLVMPQGSDDDVFEQPAAEGAGETAVESVPVETTVDVPMVESAVEEPVFESEVTEPAVDPVVVLVETAQLGATETVVGAPKTQEDAVEQHWFDLPYEDIIAKLNDRPVVTPSDTDEEVETMDVGKAVRELNAKVDAVSTGFNEFRKGQAVMTKRGKVAAEVLNHHLMIITGSGNTGGGVDNVRTTRIVERLIDADRHRERSIEDSRLLRQTPLEVLTRSARSDSPRKVGRKQVSGDNGAATAAARGGDGGGGVRVRREAACAF</sequence>
<dbReference type="Proteomes" id="UP000250235">
    <property type="component" value="Unassembled WGS sequence"/>
</dbReference>
<feature type="compositionally biased region" description="Basic residues" evidence="1">
    <location>
        <begin position="201"/>
        <end position="213"/>
    </location>
</feature>
<evidence type="ECO:0000256" key="1">
    <source>
        <dbReference type="SAM" id="MobiDB-lite"/>
    </source>
</evidence>
<protein>
    <submittedName>
        <fullName evidence="2">Uncharacterized protein</fullName>
    </submittedName>
</protein>
<evidence type="ECO:0000313" key="2">
    <source>
        <dbReference type="EMBL" id="KZV16977.1"/>
    </source>
</evidence>
<feature type="region of interest" description="Disordered" evidence="1">
    <location>
        <begin position="426"/>
        <end position="463"/>
    </location>
</feature>
<name>A0A2Z7A647_9LAMI</name>
<gene>
    <name evidence="2" type="ORF">F511_34674</name>
</gene>
<proteinExistence type="predicted"/>
<keyword evidence="3" id="KW-1185">Reference proteome</keyword>
<dbReference type="AlphaFoldDB" id="A0A2Z7A647"/>